<evidence type="ECO:0000256" key="1">
    <source>
        <dbReference type="ARBA" id="ARBA00007422"/>
    </source>
</evidence>
<reference evidence="5" key="1">
    <citation type="submission" date="1994-01" db="EMBL/GenBank/DDBJ databases">
        <title>Thermoextreme triosephosphate isomerases.</title>
        <authorList>
            <person name="Adler J.E."/>
            <person name="Knowles J.R."/>
        </authorList>
    </citation>
    <scope>NUCLEOTIDE SEQUENCE</scope>
</reference>
<dbReference type="PROSITE" id="PS51440">
    <property type="entry name" value="TIM_2"/>
    <property type="match status" value="1"/>
</dbReference>
<comment type="pathway">
    <text evidence="4">Carbohydrate biosynthesis; gluconeogenesis.</text>
</comment>
<dbReference type="PANTHER" id="PTHR21139:SF2">
    <property type="entry name" value="TRIOSEPHOSPHATE ISOMERASE"/>
    <property type="match status" value="1"/>
</dbReference>
<dbReference type="InterPro" id="IPR013785">
    <property type="entry name" value="Aldolase_TIM"/>
</dbReference>
<proteinExistence type="evidence at transcript level"/>
<dbReference type="GO" id="GO:0046166">
    <property type="term" value="P:glyceraldehyde-3-phosphate biosynthetic process"/>
    <property type="evidence" value="ECO:0007669"/>
    <property type="project" value="TreeGrafter"/>
</dbReference>
<sequence>SRCWQVNLALESGLEVIACVGEQLAERESNQTNHVVETQLEAIRVKFDEAQWERVVIT</sequence>
<dbReference type="EC" id="5.3.1.1" evidence="4"/>
<dbReference type="GO" id="GO:0004807">
    <property type="term" value="F:triose-phosphate isomerase activity"/>
    <property type="evidence" value="ECO:0007669"/>
    <property type="project" value="UniProtKB-EC"/>
</dbReference>
<comment type="similarity">
    <text evidence="1 4">Belongs to the triosephosphate isomerase family.</text>
</comment>
<dbReference type="Gene3D" id="3.20.20.70">
    <property type="entry name" value="Aldolase class I"/>
    <property type="match status" value="1"/>
</dbReference>
<dbReference type="AlphaFoldDB" id="Q27193"/>
<dbReference type="GO" id="GO:0006096">
    <property type="term" value="P:glycolytic process"/>
    <property type="evidence" value="ECO:0007669"/>
    <property type="project" value="UniProtKB-KW"/>
</dbReference>
<accession>Q27193</accession>
<organism evidence="5">
    <name type="scientific">Tetrahymena pyriformis</name>
    <dbReference type="NCBI Taxonomy" id="5908"/>
    <lineage>
        <taxon>Eukaryota</taxon>
        <taxon>Sar</taxon>
        <taxon>Alveolata</taxon>
        <taxon>Ciliophora</taxon>
        <taxon>Intramacronucleata</taxon>
        <taxon>Oligohymenophorea</taxon>
        <taxon>Hymenostomatida</taxon>
        <taxon>Tetrahymenina</taxon>
        <taxon>Tetrahymenidae</taxon>
        <taxon>Tetrahymena</taxon>
    </lineage>
</organism>
<comment type="catalytic activity">
    <reaction evidence="4">
        <text>D-glyceraldehyde 3-phosphate = dihydroxyacetone phosphate</text>
        <dbReference type="Rhea" id="RHEA:18585"/>
        <dbReference type="ChEBI" id="CHEBI:57642"/>
        <dbReference type="ChEBI" id="CHEBI:59776"/>
        <dbReference type="EC" id="5.3.1.1"/>
    </reaction>
</comment>
<keyword evidence="4" id="KW-0312">Gluconeogenesis</keyword>
<dbReference type="EMBL" id="L27491">
    <property type="protein sequence ID" value="AAB48657.1"/>
    <property type="molecule type" value="mRNA"/>
</dbReference>
<keyword evidence="4" id="KW-0324">Glycolysis</keyword>
<dbReference type="GO" id="GO:0006094">
    <property type="term" value="P:gluconeogenesis"/>
    <property type="evidence" value="ECO:0007669"/>
    <property type="project" value="UniProtKB-KW"/>
</dbReference>
<name>Q27193_TETPY</name>
<comment type="subunit">
    <text evidence="2">Homodimer.</text>
</comment>
<dbReference type="GO" id="GO:0019563">
    <property type="term" value="P:glycerol catabolic process"/>
    <property type="evidence" value="ECO:0007669"/>
    <property type="project" value="TreeGrafter"/>
</dbReference>
<evidence type="ECO:0000256" key="4">
    <source>
        <dbReference type="RuleBase" id="RU363013"/>
    </source>
</evidence>
<dbReference type="GO" id="GO:0005829">
    <property type="term" value="C:cytosol"/>
    <property type="evidence" value="ECO:0007669"/>
    <property type="project" value="TreeGrafter"/>
</dbReference>
<dbReference type="InterPro" id="IPR000652">
    <property type="entry name" value="Triosephosphate_isomerase"/>
</dbReference>
<dbReference type="SUPFAM" id="SSF51351">
    <property type="entry name" value="Triosephosphate isomerase (TIM)"/>
    <property type="match status" value="1"/>
</dbReference>
<protein>
    <recommendedName>
        <fullName evidence="4">Triosephosphate isomerase</fullName>
        <ecNumber evidence="4">5.3.1.1</ecNumber>
    </recommendedName>
</protein>
<evidence type="ECO:0000256" key="3">
    <source>
        <dbReference type="ARBA" id="ARBA00023235"/>
    </source>
</evidence>
<dbReference type="PANTHER" id="PTHR21139">
    <property type="entry name" value="TRIOSEPHOSPHATE ISOMERASE"/>
    <property type="match status" value="1"/>
</dbReference>
<feature type="non-terminal residue" evidence="5">
    <location>
        <position position="1"/>
    </location>
</feature>
<dbReference type="Pfam" id="PF00121">
    <property type="entry name" value="TIM"/>
    <property type="match status" value="1"/>
</dbReference>
<dbReference type="InterPro" id="IPR035990">
    <property type="entry name" value="TIM_sf"/>
</dbReference>
<keyword evidence="3 4" id="KW-0413">Isomerase</keyword>
<evidence type="ECO:0000256" key="2">
    <source>
        <dbReference type="ARBA" id="ARBA00011738"/>
    </source>
</evidence>
<comment type="pathway">
    <text evidence="4">Carbohydrate degradation; glycolysis; D-glyceraldehyde 3-phosphate from glycerone phosphate: step 1/1.</text>
</comment>
<feature type="non-terminal residue" evidence="5">
    <location>
        <position position="58"/>
    </location>
</feature>
<evidence type="ECO:0000313" key="5">
    <source>
        <dbReference type="EMBL" id="AAB48657.1"/>
    </source>
</evidence>